<keyword evidence="2" id="KW-1185">Reference proteome</keyword>
<dbReference type="RefSeq" id="WP_191717828.1">
    <property type="nucleotide sequence ID" value="NZ_JACSQP010000002.1"/>
</dbReference>
<proteinExistence type="predicted"/>
<name>A0ABR8S019_9MICO</name>
<comment type="caution">
    <text evidence="1">The sequence shown here is derived from an EMBL/GenBank/DDBJ whole genome shotgun (WGS) entry which is preliminary data.</text>
</comment>
<sequence length="125" mass="13699">MPETRPADPLAAEAATRRIELTFRKPRFALYARIRPTLVIGERGQPTQWGVGTWQVPADRAVVIGVFLFNRVWRFGEARYTLAPGDAPALEYRAPVLPFGRGKMRIGAAMTAPDHSAAGGTPPTE</sequence>
<reference evidence="1 2" key="1">
    <citation type="submission" date="2020-08" db="EMBL/GenBank/DDBJ databases">
        <title>A Genomic Blueprint of the Chicken Gut Microbiome.</title>
        <authorList>
            <person name="Gilroy R."/>
            <person name="Ravi A."/>
            <person name="Getino M."/>
            <person name="Pursley I."/>
            <person name="Horton D.L."/>
            <person name="Alikhan N.-F."/>
            <person name="Baker D."/>
            <person name="Gharbi K."/>
            <person name="Hall N."/>
            <person name="Watson M."/>
            <person name="Adriaenssens E.M."/>
            <person name="Foster-Nyarko E."/>
            <person name="Jarju S."/>
            <person name="Secka A."/>
            <person name="Antonio M."/>
            <person name="Oren A."/>
            <person name="Chaudhuri R."/>
            <person name="La Ragione R.M."/>
            <person name="Hildebrand F."/>
            <person name="Pallen M.J."/>
        </authorList>
    </citation>
    <scope>NUCLEOTIDE SEQUENCE [LARGE SCALE GENOMIC DNA]</scope>
    <source>
        <strain evidence="1 2">Sa4CUA7</strain>
    </source>
</reference>
<dbReference type="EMBL" id="JACSQP010000002">
    <property type="protein sequence ID" value="MBD7956820.1"/>
    <property type="molecule type" value="Genomic_DNA"/>
</dbReference>
<dbReference type="Proteomes" id="UP000648352">
    <property type="component" value="Unassembled WGS sequence"/>
</dbReference>
<organism evidence="1 2">
    <name type="scientific">Microbacterium pullorum</name>
    <dbReference type="NCBI Taxonomy" id="2762236"/>
    <lineage>
        <taxon>Bacteria</taxon>
        <taxon>Bacillati</taxon>
        <taxon>Actinomycetota</taxon>
        <taxon>Actinomycetes</taxon>
        <taxon>Micrococcales</taxon>
        <taxon>Microbacteriaceae</taxon>
        <taxon>Microbacterium</taxon>
    </lineage>
</organism>
<evidence type="ECO:0000313" key="1">
    <source>
        <dbReference type="EMBL" id="MBD7956820.1"/>
    </source>
</evidence>
<accession>A0ABR8S019</accession>
<protein>
    <submittedName>
        <fullName evidence="1">Uncharacterized protein</fullName>
    </submittedName>
</protein>
<evidence type="ECO:0000313" key="2">
    <source>
        <dbReference type="Proteomes" id="UP000648352"/>
    </source>
</evidence>
<gene>
    <name evidence="1" type="ORF">H9651_04160</name>
</gene>